<dbReference type="PANTHER" id="PTHR30250:SF11">
    <property type="entry name" value="O-ANTIGEN TRANSPORTER-RELATED"/>
    <property type="match status" value="1"/>
</dbReference>
<evidence type="ECO:0000256" key="4">
    <source>
        <dbReference type="ARBA" id="ARBA00022989"/>
    </source>
</evidence>
<feature type="transmembrane region" description="Helical" evidence="6">
    <location>
        <begin position="212"/>
        <end position="233"/>
    </location>
</feature>
<feature type="transmembrane region" description="Helical" evidence="6">
    <location>
        <begin position="297"/>
        <end position="317"/>
    </location>
</feature>
<feature type="transmembrane region" description="Helical" evidence="6">
    <location>
        <begin position="178"/>
        <end position="200"/>
    </location>
</feature>
<dbReference type="EMBL" id="JAYDYW010000016">
    <property type="protein sequence ID" value="MEE1675859.1"/>
    <property type="molecule type" value="Genomic_DNA"/>
</dbReference>
<reference evidence="8" key="1">
    <citation type="submission" date="2023-07" db="EMBL/GenBank/DDBJ databases">
        <title>Draft genome sequence of Agarivorans aestuarii strain ZMCS4, a CAZymes producing bacteria isolated from the marine brown algae Clodostephus spongiosus.</title>
        <authorList>
            <person name="Lorente B."/>
            <person name="Cabral C."/>
            <person name="Frias J."/>
            <person name="Faria J."/>
            <person name="Toubarro D."/>
        </authorList>
    </citation>
    <scope>NUCLEOTIDE SEQUENCE [LARGE SCALE GENOMIC DNA]</scope>
    <source>
        <strain evidence="8">ZMCS4</strain>
    </source>
</reference>
<keyword evidence="5 6" id="KW-0472">Membrane</keyword>
<organism evidence="7 8">
    <name type="scientific">Agarivorans aestuarii</name>
    <dbReference type="NCBI Taxonomy" id="1563703"/>
    <lineage>
        <taxon>Bacteria</taxon>
        <taxon>Pseudomonadati</taxon>
        <taxon>Pseudomonadota</taxon>
        <taxon>Gammaproteobacteria</taxon>
        <taxon>Alteromonadales</taxon>
        <taxon>Alteromonadaceae</taxon>
        <taxon>Agarivorans</taxon>
    </lineage>
</organism>
<keyword evidence="2" id="KW-1003">Cell membrane</keyword>
<protein>
    <submittedName>
        <fullName evidence="7">Oligosaccharide flippase family protein</fullName>
    </submittedName>
</protein>
<dbReference type="InterPro" id="IPR002797">
    <property type="entry name" value="Polysacc_synth"/>
</dbReference>
<accession>A0ABU7G9X6</accession>
<gene>
    <name evidence="7" type="ORF">SNR37_001186</name>
</gene>
<feature type="transmembrane region" description="Helical" evidence="6">
    <location>
        <begin position="16"/>
        <end position="36"/>
    </location>
</feature>
<feature type="transmembrane region" description="Helical" evidence="6">
    <location>
        <begin position="418"/>
        <end position="438"/>
    </location>
</feature>
<feature type="transmembrane region" description="Helical" evidence="6">
    <location>
        <begin position="115"/>
        <end position="140"/>
    </location>
</feature>
<comment type="caution">
    <text evidence="7">The sequence shown here is derived from an EMBL/GenBank/DDBJ whole genome shotgun (WGS) entry which is preliminary data.</text>
</comment>
<keyword evidence="4 6" id="KW-1133">Transmembrane helix</keyword>
<dbReference type="Proteomes" id="UP001310248">
    <property type="component" value="Unassembled WGS sequence"/>
</dbReference>
<dbReference type="Pfam" id="PF01943">
    <property type="entry name" value="Polysacc_synt"/>
    <property type="match status" value="1"/>
</dbReference>
<dbReference type="RefSeq" id="WP_329776636.1">
    <property type="nucleotide sequence ID" value="NZ_JAYDYW010000016.1"/>
</dbReference>
<evidence type="ECO:0000256" key="5">
    <source>
        <dbReference type="ARBA" id="ARBA00023136"/>
    </source>
</evidence>
<feature type="transmembrane region" description="Helical" evidence="6">
    <location>
        <begin position="90"/>
        <end position="109"/>
    </location>
</feature>
<evidence type="ECO:0000256" key="3">
    <source>
        <dbReference type="ARBA" id="ARBA00022692"/>
    </source>
</evidence>
<feature type="transmembrane region" description="Helical" evidence="6">
    <location>
        <begin position="48"/>
        <end position="69"/>
    </location>
</feature>
<evidence type="ECO:0000256" key="1">
    <source>
        <dbReference type="ARBA" id="ARBA00004651"/>
    </source>
</evidence>
<sequence length="473" mass="51831">MLWSKLRQARQPLQEMGIYGVLMILQKGIGLMMLPVTTRYLSLQEYGVLESLVVIFSLCSLLEISAGALPRFYPECKDASAKANLISSSVLLSLSYGVLLAIVAGLALALVPLDIFASLSLVQLAGVAAVIALSIALQPIMMWLRIERRANCYFYLVVAQASCQVMVTLLGLQQGWGMDAVIVASVSANTLGLSIGLWFCRKQLKLRLDLALAKLTLSYQRCLIGASLALFIMHGLDRLLLAEWLGAETLAQYAIMIKVVEATAMAFGVLESWWLPRRFTVLQQSNGANEVCVVHQRLLLALMLLILSAALFAPLVLKWVLPVEYLGGIEWLPLMLLALGFKLATAVTDIGCYLPNSPVWLPRINALSAVLAVGLYYLLIPSWGVWGLIVATNGVFALRFVLFTVISLRLQALPYRVLPLLAALLPPLGLLLALPFFAASIWTSLLPVIGLSWLLAWGMQLLKPTVHFKKAYL</sequence>
<evidence type="ECO:0000256" key="6">
    <source>
        <dbReference type="SAM" id="Phobius"/>
    </source>
</evidence>
<feature type="transmembrane region" description="Helical" evidence="6">
    <location>
        <begin position="385"/>
        <end position="406"/>
    </location>
</feature>
<name>A0ABU7G9X6_9ALTE</name>
<evidence type="ECO:0000256" key="2">
    <source>
        <dbReference type="ARBA" id="ARBA00022475"/>
    </source>
</evidence>
<feature type="transmembrane region" description="Helical" evidence="6">
    <location>
        <begin position="253"/>
        <end position="276"/>
    </location>
</feature>
<feature type="transmembrane region" description="Helical" evidence="6">
    <location>
        <begin position="444"/>
        <end position="462"/>
    </location>
</feature>
<evidence type="ECO:0000313" key="7">
    <source>
        <dbReference type="EMBL" id="MEE1675859.1"/>
    </source>
</evidence>
<dbReference type="PANTHER" id="PTHR30250">
    <property type="entry name" value="PST FAMILY PREDICTED COLANIC ACID TRANSPORTER"/>
    <property type="match status" value="1"/>
</dbReference>
<dbReference type="InterPro" id="IPR050833">
    <property type="entry name" value="Poly_Biosynth_Transport"/>
</dbReference>
<feature type="transmembrane region" description="Helical" evidence="6">
    <location>
        <begin position="329"/>
        <end position="348"/>
    </location>
</feature>
<keyword evidence="3 6" id="KW-0812">Transmembrane</keyword>
<comment type="subcellular location">
    <subcellularLocation>
        <location evidence="1">Cell membrane</location>
        <topology evidence="1">Multi-pass membrane protein</topology>
    </subcellularLocation>
</comment>
<proteinExistence type="predicted"/>
<evidence type="ECO:0000313" key="8">
    <source>
        <dbReference type="Proteomes" id="UP001310248"/>
    </source>
</evidence>
<keyword evidence="8" id="KW-1185">Reference proteome</keyword>
<feature type="transmembrane region" description="Helical" evidence="6">
    <location>
        <begin position="152"/>
        <end position="172"/>
    </location>
</feature>
<feature type="transmembrane region" description="Helical" evidence="6">
    <location>
        <begin position="360"/>
        <end position="379"/>
    </location>
</feature>